<dbReference type="Proteomes" id="UP000058925">
    <property type="component" value="Chromosome"/>
</dbReference>
<sequence length="747" mass="86369">MRNNNSPNDWADYWYHEIGVNVIPANTMKKETFFRWSQFQETSIPTDLFDGLKENYNFKDGMAIIAGEIWRGKYKDKYLACIDFDNKKGIEEFLESFPEAHSLDDLAKMTIVEQHPDNPEKAHVYFIVEKPLSKRSGLHTSTKNTEAGEIPAIEVKSIGQHGIMYCTPSQHKNGSYYQIVGTNVPNVLTSVESEKLELLLNQIYIKYGHPGGDKKSSENHVSITELFKKDFKIYEGSNRHEALLRMMESLIQRNSGIVSDEIIKGWINGLNIQHCDPPLEEKEVQKLWNSAKKFIDRKKKEGAQELLFGSNEPDDPVVSEASEYVMSECNFVTLQESDEILYYNNGVYVNGGEFLIKKLVEQRFDYLLNNRKVEDILGHIRRRTYKSKSCFDKDMNIVNLRNGLYDIENNRLLSHSPSYYSIDQKPITYDPKARPKLFGKYLSQVLYLSEIRTAIEAMAYTFYRDCPFEYFFKLYGYGSNGKSVFTGLLTRLHGEENVSNVSLLSLIDNRFALSDLENKSINIDTELSNNFIKDISILKKLTGGRKQPIRIEEKYRKAYDTYLYAKLFFNANTIAESIEKTVAIYRREIIISFPNSFEGKKDDINLLAKLSTEEEMSGIFNVLMISLRLLLKNRGIHLNEKTAEARRIKHERAVNPVKAFLAEAVADESLTTDYVVKEHLFEAYRKYCNIYKLPHKPMVALGKEIAKLRYESGREGSGLRRTIWFGIRLKPEYVPDREKQHQVILPI</sequence>
<dbReference type="PANTHER" id="PTHR35372:SF2">
    <property type="entry name" value="SF3 HELICASE DOMAIN-CONTAINING PROTEIN"/>
    <property type="match status" value="1"/>
</dbReference>
<dbReference type="EMBL" id="CP012850">
    <property type="protein sequence ID" value="ALI36859.1"/>
    <property type="molecule type" value="Genomic_DNA"/>
</dbReference>
<reference evidence="6" key="1">
    <citation type="submission" date="2015-10" db="EMBL/GenBank/DDBJ databases">
        <title>Niche specialization of a soil ammonia-oxidizing archaeon, Candidatus Nitrosocosmicus oleophilus.</title>
        <authorList>
            <person name="Jung M.-Y."/>
            <person name="Rhee S.-K."/>
        </authorList>
    </citation>
    <scope>NUCLEOTIDE SEQUENCE [LARGE SCALE GENOMIC DNA]</scope>
    <source>
        <strain evidence="6">MY3</strain>
    </source>
</reference>
<dbReference type="GO" id="GO:0005524">
    <property type="term" value="F:ATP binding"/>
    <property type="evidence" value="ECO:0007669"/>
    <property type="project" value="UniProtKB-KW"/>
</dbReference>
<dbReference type="InterPro" id="IPR014818">
    <property type="entry name" value="Phage/plasmid_primase_P4_C"/>
</dbReference>
<dbReference type="KEGG" id="taa:NMY3_02669"/>
<dbReference type="Pfam" id="PF19263">
    <property type="entry name" value="DUF5906"/>
    <property type="match status" value="1"/>
</dbReference>
<evidence type="ECO:0000256" key="3">
    <source>
        <dbReference type="ARBA" id="ARBA00022840"/>
    </source>
</evidence>
<dbReference type="InterPro" id="IPR027417">
    <property type="entry name" value="P-loop_NTPase"/>
</dbReference>
<dbReference type="Gene3D" id="3.40.50.300">
    <property type="entry name" value="P-loop containing nucleotide triphosphate hydrolases"/>
    <property type="match status" value="1"/>
</dbReference>
<keyword evidence="2" id="KW-0378">Hydrolase</keyword>
<dbReference type="AlphaFoldDB" id="A0A654M369"/>
<organism evidence="5 6">
    <name type="scientific">Candidatus Nitrosocosmicus oleophilus</name>
    <dbReference type="NCBI Taxonomy" id="1353260"/>
    <lineage>
        <taxon>Archaea</taxon>
        <taxon>Nitrososphaerota</taxon>
        <taxon>Nitrososphaeria</taxon>
        <taxon>Nitrososphaerales</taxon>
        <taxon>Nitrososphaeraceae</taxon>
        <taxon>Candidatus Nitrosocosmicus</taxon>
    </lineage>
</organism>
<dbReference type="GO" id="GO:0016787">
    <property type="term" value="F:hydrolase activity"/>
    <property type="evidence" value="ECO:0007669"/>
    <property type="project" value="UniProtKB-KW"/>
</dbReference>
<evidence type="ECO:0000256" key="2">
    <source>
        <dbReference type="ARBA" id="ARBA00022801"/>
    </source>
</evidence>
<gene>
    <name evidence="5" type="ORF">NMY3_02669</name>
</gene>
<dbReference type="NCBIfam" id="TIGR01613">
    <property type="entry name" value="primase_Cterm"/>
    <property type="match status" value="1"/>
</dbReference>
<evidence type="ECO:0000259" key="4">
    <source>
        <dbReference type="PROSITE" id="PS51206"/>
    </source>
</evidence>
<keyword evidence="3" id="KW-0067">ATP-binding</keyword>
<dbReference type="Pfam" id="PF09250">
    <property type="entry name" value="Prim-Pol"/>
    <property type="match status" value="1"/>
</dbReference>
<evidence type="ECO:0000313" key="6">
    <source>
        <dbReference type="Proteomes" id="UP000058925"/>
    </source>
</evidence>
<proteinExistence type="predicted"/>
<dbReference type="OrthoDB" id="11919at2157"/>
<dbReference type="PANTHER" id="PTHR35372">
    <property type="entry name" value="ATP BINDING PROTEIN-RELATED"/>
    <property type="match status" value="1"/>
</dbReference>
<dbReference type="InterPro" id="IPR051620">
    <property type="entry name" value="ORF904-like_C"/>
</dbReference>
<dbReference type="GeneID" id="60422599"/>
<dbReference type="InterPro" id="IPR015330">
    <property type="entry name" value="DNA_primase/pol_bifunc_N"/>
</dbReference>
<dbReference type="Pfam" id="PF08706">
    <property type="entry name" value="D5_N"/>
    <property type="match status" value="1"/>
</dbReference>
<accession>A0A654M369</accession>
<dbReference type="SUPFAM" id="SSF56747">
    <property type="entry name" value="Prim-pol domain"/>
    <property type="match status" value="1"/>
</dbReference>
<dbReference type="InterPro" id="IPR045455">
    <property type="entry name" value="NrS-1_pol-like_helicase"/>
</dbReference>
<dbReference type="SUPFAM" id="SSF52540">
    <property type="entry name" value="P-loop containing nucleoside triphosphate hydrolases"/>
    <property type="match status" value="1"/>
</dbReference>
<protein>
    <recommendedName>
        <fullName evidence="4">SF3 helicase domain-containing protein</fullName>
    </recommendedName>
</protein>
<name>A0A654M369_9ARCH</name>
<dbReference type="RefSeq" id="WP_196816055.1">
    <property type="nucleotide sequence ID" value="NZ_CP012850.1"/>
</dbReference>
<evidence type="ECO:0000313" key="5">
    <source>
        <dbReference type="EMBL" id="ALI36859.1"/>
    </source>
</evidence>
<dbReference type="PROSITE" id="PS51206">
    <property type="entry name" value="SF3_HELICASE_1"/>
    <property type="match status" value="1"/>
</dbReference>
<evidence type="ECO:0000256" key="1">
    <source>
        <dbReference type="ARBA" id="ARBA00022741"/>
    </source>
</evidence>
<keyword evidence="6" id="KW-1185">Reference proteome</keyword>
<keyword evidence="1" id="KW-0547">Nucleotide-binding</keyword>
<dbReference type="InterPro" id="IPR006500">
    <property type="entry name" value="Helicase_put_C_phage/plasmid"/>
</dbReference>
<dbReference type="InterPro" id="IPR014015">
    <property type="entry name" value="Helicase_SF3_DNA-vir"/>
</dbReference>
<feature type="domain" description="SF3 helicase" evidence="4">
    <location>
        <begin position="449"/>
        <end position="606"/>
    </location>
</feature>